<dbReference type="Proteomes" id="UP000215148">
    <property type="component" value="Chromosome 2"/>
</dbReference>
<keyword evidence="3" id="KW-1185">Reference proteome</keyword>
<evidence type="ECO:0000313" key="3">
    <source>
        <dbReference type="Proteomes" id="UP000215148"/>
    </source>
</evidence>
<dbReference type="AntiFam" id="ANF00277">
    <property type="entry name" value="Spurious ORF (formerly Pfam entry PF11665)"/>
</dbReference>
<proteinExistence type="predicted"/>
<dbReference type="AlphaFoldDB" id="A0A223N375"/>
<evidence type="ECO:0000256" key="1">
    <source>
        <dbReference type="SAM" id="Phobius"/>
    </source>
</evidence>
<name>A0A223N375_9VIBR</name>
<keyword evidence="1" id="KW-0472">Membrane</keyword>
<organism evidence="2 3">
    <name type="scientific">Vibrio qinghaiensis</name>
    <dbReference type="NCBI Taxonomy" id="2025808"/>
    <lineage>
        <taxon>Bacteria</taxon>
        <taxon>Pseudomonadati</taxon>
        <taxon>Pseudomonadota</taxon>
        <taxon>Gammaproteobacteria</taxon>
        <taxon>Vibrionales</taxon>
        <taxon>Vibrionaceae</taxon>
        <taxon>Vibrio</taxon>
    </lineage>
</organism>
<protein>
    <recommendedName>
        <fullName evidence="4">DUF3265 domain-containing protein</fullName>
    </recommendedName>
</protein>
<evidence type="ECO:0008006" key="4">
    <source>
        <dbReference type="Google" id="ProtNLM"/>
    </source>
</evidence>
<accession>A0A223N375</accession>
<dbReference type="EMBL" id="CP022742">
    <property type="protein sequence ID" value="ASU24103.1"/>
    <property type="molecule type" value="Genomic_DNA"/>
</dbReference>
<evidence type="ECO:0000313" key="2">
    <source>
        <dbReference type="EMBL" id="ASU24103.1"/>
    </source>
</evidence>
<reference evidence="2 3" key="1">
    <citation type="submission" date="2017-08" db="EMBL/GenBank/DDBJ databases">
        <title>The Vibrio qinghaiensis sp.-Q67 is a luminous bacteria isolated firstly from Qinghai lake, Qinghai province, China, which has been proved to be very sensitive to detect environmental and food pollutants. Therefore, complete genome analysis of V. qinghaiensis sp.-Q67 highlights the potential application of this strain on detection of hazards in the contaminated environments.</title>
        <authorList>
            <person name="Gong L."/>
        </authorList>
    </citation>
    <scope>NUCLEOTIDE SEQUENCE [LARGE SCALE GENOMIC DNA]</scope>
    <source>
        <strain evidence="2 3">Q67</strain>
    </source>
</reference>
<sequence length="70" mass="7925">MRTTINITNASRRIRNAWHFIHALIFVIKVVCGNTALRCSPLKRALCNSGKFRGSIFWDFSGHSFCVVGK</sequence>
<gene>
    <name evidence="2" type="ORF">CCZ37_16395</name>
</gene>
<feature type="transmembrane region" description="Helical" evidence="1">
    <location>
        <begin position="20"/>
        <end position="37"/>
    </location>
</feature>
<keyword evidence="1" id="KW-1133">Transmembrane helix</keyword>
<dbReference type="KEGG" id="vqi:CCZ37_16395"/>
<keyword evidence="1" id="KW-0812">Transmembrane</keyword>